<dbReference type="EMBL" id="QXHD01000004">
    <property type="protein sequence ID" value="NEZ56450.1"/>
    <property type="molecule type" value="Genomic_DNA"/>
</dbReference>
<evidence type="ECO:0000313" key="2">
    <source>
        <dbReference type="Proteomes" id="UP000481033"/>
    </source>
</evidence>
<dbReference type="RefSeq" id="WP_163703478.1">
    <property type="nucleotide sequence ID" value="NZ_QXHD01000004.1"/>
</dbReference>
<reference evidence="1 2" key="1">
    <citation type="journal article" date="2020" name="Microb. Ecol.">
        <title>Ecogenomics of the Marine Benthic Filamentous Cyanobacterium Adonisia.</title>
        <authorList>
            <person name="Walter J.M."/>
            <person name="Coutinho F.H."/>
            <person name="Leomil L."/>
            <person name="Hargreaves P.I."/>
            <person name="Campeao M.E."/>
            <person name="Vieira V.V."/>
            <person name="Silva B.S."/>
            <person name="Fistarol G.O."/>
            <person name="Salomon P.S."/>
            <person name="Sawabe T."/>
            <person name="Mino S."/>
            <person name="Hosokawa M."/>
            <person name="Miyashita H."/>
            <person name="Maruyama F."/>
            <person name="van Verk M.C."/>
            <person name="Dutilh B.E."/>
            <person name="Thompson C.C."/>
            <person name="Thompson F.L."/>
        </authorList>
    </citation>
    <scope>NUCLEOTIDE SEQUENCE [LARGE SCALE GENOMIC DNA]</scope>
    <source>
        <strain evidence="1 2">CCMR0081</strain>
    </source>
</reference>
<organism evidence="1 2">
    <name type="scientific">Adonisia turfae CCMR0081</name>
    <dbReference type="NCBI Taxonomy" id="2292702"/>
    <lineage>
        <taxon>Bacteria</taxon>
        <taxon>Bacillati</taxon>
        <taxon>Cyanobacteriota</taxon>
        <taxon>Adonisia</taxon>
        <taxon>Adonisia turfae</taxon>
    </lineage>
</organism>
<proteinExistence type="predicted"/>
<dbReference type="Proteomes" id="UP000481033">
    <property type="component" value="Unassembled WGS sequence"/>
</dbReference>
<dbReference type="AlphaFoldDB" id="A0A6M0RKP0"/>
<evidence type="ECO:0000313" key="1">
    <source>
        <dbReference type="EMBL" id="NEZ56450.1"/>
    </source>
</evidence>
<sequence>MAAETPEDTQNTQESDSWHVIKQTDGHCEIFSQAELAQRGDSPQMWGPFVSRAEAIAKRVGLIRAGKCLPK</sequence>
<comment type="caution">
    <text evidence="1">The sequence shown here is derived from an EMBL/GenBank/DDBJ whole genome shotgun (WGS) entry which is preliminary data.</text>
</comment>
<accession>A0A6M0RKP0</accession>
<gene>
    <name evidence="1" type="ORF">DXZ20_12350</name>
</gene>
<name>A0A6M0RKP0_9CYAN</name>
<keyword evidence="2" id="KW-1185">Reference proteome</keyword>
<protein>
    <submittedName>
        <fullName evidence="1">DDE transposase family protein</fullName>
    </submittedName>
</protein>